<evidence type="ECO:0000313" key="1">
    <source>
        <dbReference type="EMBL" id="KAG1531794.1"/>
    </source>
</evidence>
<accession>A0A9P6XTE6</accession>
<proteinExistence type="predicted"/>
<evidence type="ECO:0000313" key="2">
    <source>
        <dbReference type="Proteomes" id="UP000740926"/>
    </source>
</evidence>
<gene>
    <name evidence="1" type="ORF">G6F50_016508</name>
</gene>
<sequence>MGILPLRLPEGVTPATLGVQSGARIEIDAPADTLAPRIAVPVRILRADGRVDALAATAAVETQLEVRLLRMGGVIPAILSDTLQPSSPP</sequence>
<keyword evidence="2" id="KW-1185">Reference proteome</keyword>
<organism evidence="1 2">
    <name type="scientific">Rhizopus delemar</name>
    <dbReference type="NCBI Taxonomy" id="936053"/>
    <lineage>
        <taxon>Eukaryota</taxon>
        <taxon>Fungi</taxon>
        <taxon>Fungi incertae sedis</taxon>
        <taxon>Mucoromycota</taxon>
        <taxon>Mucoromycotina</taxon>
        <taxon>Mucoromycetes</taxon>
        <taxon>Mucorales</taxon>
        <taxon>Mucorineae</taxon>
        <taxon>Rhizopodaceae</taxon>
        <taxon>Rhizopus</taxon>
    </lineage>
</organism>
<comment type="caution">
    <text evidence="1">The sequence shown here is derived from an EMBL/GenBank/DDBJ whole genome shotgun (WGS) entry which is preliminary data.</text>
</comment>
<dbReference type="InterPro" id="IPR015928">
    <property type="entry name" value="Aconitase/3IPM_dehydase_swvl"/>
</dbReference>
<name>A0A9P6XTE6_9FUNG</name>
<reference evidence="1 2" key="1">
    <citation type="journal article" date="2020" name="Microb. Genom.">
        <title>Genetic diversity of clinical and environmental Mucorales isolates obtained from an investigation of mucormycosis cases among solid organ transplant recipients.</title>
        <authorList>
            <person name="Nguyen M.H."/>
            <person name="Kaul D."/>
            <person name="Muto C."/>
            <person name="Cheng S.J."/>
            <person name="Richter R.A."/>
            <person name="Bruno V.M."/>
            <person name="Liu G."/>
            <person name="Beyhan S."/>
            <person name="Sundermann A.J."/>
            <person name="Mounaud S."/>
            <person name="Pasculle A.W."/>
            <person name="Nierman W.C."/>
            <person name="Driscoll E."/>
            <person name="Cumbie R."/>
            <person name="Clancy C.J."/>
            <person name="Dupont C.L."/>
        </authorList>
    </citation>
    <scope>NUCLEOTIDE SEQUENCE [LARGE SCALE GENOMIC DNA]</scope>
    <source>
        <strain evidence="1 2">GL24</strain>
    </source>
</reference>
<protein>
    <submittedName>
        <fullName evidence="1">Uncharacterized protein</fullName>
    </submittedName>
</protein>
<dbReference type="EMBL" id="JAANIU010010490">
    <property type="protein sequence ID" value="KAG1531794.1"/>
    <property type="molecule type" value="Genomic_DNA"/>
</dbReference>
<dbReference type="Gene3D" id="3.20.19.10">
    <property type="entry name" value="Aconitase, domain 4"/>
    <property type="match status" value="1"/>
</dbReference>
<dbReference type="Proteomes" id="UP000740926">
    <property type="component" value="Unassembled WGS sequence"/>
</dbReference>
<dbReference type="SUPFAM" id="SSF52016">
    <property type="entry name" value="LeuD/IlvD-like"/>
    <property type="match status" value="1"/>
</dbReference>
<dbReference type="AlphaFoldDB" id="A0A9P6XTE6"/>